<dbReference type="Proteomes" id="UP000829196">
    <property type="component" value="Unassembled WGS sequence"/>
</dbReference>
<protein>
    <submittedName>
        <fullName evidence="1">Uncharacterized protein</fullName>
    </submittedName>
</protein>
<dbReference type="EMBL" id="JAGYWB010000013">
    <property type="protein sequence ID" value="KAI0499569.1"/>
    <property type="molecule type" value="Genomic_DNA"/>
</dbReference>
<proteinExistence type="predicted"/>
<keyword evidence="2" id="KW-1185">Reference proteome</keyword>
<name>A0A8T3ATD9_DENNO</name>
<comment type="caution">
    <text evidence="1">The sequence shown here is derived from an EMBL/GenBank/DDBJ whole genome shotgun (WGS) entry which is preliminary data.</text>
</comment>
<sequence length="55" mass="6585">MYIEWLNIFLKARTNTQKNEDRRAIFVSFSIDPRTLNTSKFILRKQHPTSAFLLI</sequence>
<organism evidence="1 2">
    <name type="scientific">Dendrobium nobile</name>
    <name type="common">Orchid</name>
    <dbReference type="NCBI Taxonomy" id="94219"/>
    <lineage>
        <taxon>Eukaryota</taxon>
        <taxon>Viridiplantae</taxon>
        <taxon>Streptophyta</taxon>
        <taxon>Embryophyta</taxon>
        <taxon>Tracheophyta</taxon>
        <taxon>Spermatophyta</taxon>
        <taxon>Magnoliopsida</taxon>
        <taxon>Liliopsida</taxon>
        <taxon>Asparagales</taxon>
        <taxon>Orchidaceae</taxon>
        <taxon>Epidendroideae</taxon>
        <taxon>Malaxideae</taxon>
        <taxon>Dendrobiinae</taxon>
        <taxon>Dendrobium</taxon>
    </lineage>
</organism>
<evidence type="ECO:0000313" key="2">
    <source>
        <dbReference type="Proteomes" id="UP000829196"/>
    </source>
</evidence>
<reference evidence="1" key="1">
    <citation type="journal article" date="2022" name="Front. Genet.">
        <title>Chromosome-Scale Assembly of the Dendrobium nobile Genome Provides Insights Into the Molecular Mechanism of the Biosynthesis of the Medicinal Active Ingredient of Dendrobium.</title>
        <authorList>
            <person name="Xu Q."/>
            <person name="Niu S.-C."/>
            <person name="Li K.-L."/>
            <person name="Zheng P.-J."/>
            <person name="Zhang X.-J."/>
            <person name="Jia Y."/>
            <person name="Liu Y."/>
            <person name="Niu Y.-X."/>
            <person name="Yu L.-H."/>
            <person name="Chen D.-F."/>
            <person name="Zhang G.-Q."/>
        </authorList>
    </citation>
    <scope>NUCLEOTIDE SEQUENCE</scope>
    <source>
        <tissue evidence="1">Leaf</tissue>
    </source>
</reference>
<accession>A0A8T3ATD9</accession>
<gene>
    <name evidence="1" type="ORF">KFK09_017775</name>
</gene>
<evidence type="ECO:0000313" key="1">
    <source>
        <dbReference type="EMBL" id="KAI0499569.1"/>
    </source>
</evidence>
<dbReference type="AlphaFoldDB" id="A0A8T3ATD9"/>